<keyword evidence="1" id="KW-0805">Transcription regulation</keyword>
<sequence length="343" mass="38093">MNAEPAHLENVIDQHLYLVRYAIGRYRWAIGQHGIAKEDLESEATIGLIKAHKRFDPSRLNSRGQSVKFSSFALPYILGEIGKYLWKYQPIKVSQAVYNLAGKILKQGLTEQPAAEIAQQLQANELAAQRALNYLRESKPSSLDAPLGEDCGTLCDVLPEEIDDTEANVSLFVNELSQVERKILQLLNKGMDPTAAAPKLGLSTTRMKIAVAELRRKASSHFDYKGDAAVKKLTKDAYAACKARGVADTEIAKEFKVSKTFIYESKKSWGLVGMSNKSTKGGQGSDDPSVQDPPIVSHQPEKTAEFWMGRFEASQMEFEKAANRVSDLERENGLLKSLLKNYL</sequence>
<dbReference type="InterPro" id="IPR013325">
    <property type="entry name" value="RNA_pol_sigma_r2"/>
</dbReference>
<evidence type="ECO:0000313" key="6">
    <source>
        <dbReference type="EMBL" id="SFE10937.1"/>
    </source>
</evidence>
<evidence type="ECO:0000256" key="1">
    <source>
        <dbReference type="ARBA" id="ARBA00023015"/>
    </source>
</evidence>
<keyword evidence="7" id="KW-1185">Reference proteome</keyword>
<organism evidence="6 7">
    <name type="scientific">Paenibacillus algorifonticola</name>
    <dbReference type="NCBI Taxonomy" id="684063"/>
    <lineage>
        <taxon>Bacteria</taxon>
        <taxon>Bacillati</taxon>
        <taxon>Bacillota</taxon>
        <taxon>Bacilli</taxon>
        <taxon>Bacillales</taxon>
        <taxon>Paenibacillaceae</taxon>
        <taxon>Paenibacillus</taxon>
    </lineage>
</organism>
<keyword evidence="2" id="KW-0731">Sigma factor</keyword>
<feature type="region of interest" description="Disordered" evidence="5">
    <location>
        <begin position="274"/>
        <end position="294"/>
    </location>
</feature>
<dbReference type="GO" id="GO:0006352">
    <property type="term" value="P:DNA-templated transcription initiation"/>
    <property type="evidence" value="ECO:0007669"/>
    <property type="project" value="InterPro"/>
</dbReference>
<dbReference type="OrthoDB" id="1185556at2"/>
<protein>
    <submittedName>
        <fullName evidence="6">DNA-directed RNA polymerase specialized sigma subunit</fullName>
    </submittedName>
</protein>
<dbReference type="Proteomes" id="UP000183410">
    <property type="component" value="Unassembled WGS sequence"/>
</dbReference>
<gene>
    <name evidence="6" type="ORF">SAMN04487969_10199</name>
</gene>
<dbReference type="GO" id="GO:0000428">
    <property type="term" value="C:DNA-directed RNA polymerase complex"/>
    <property type="evidence" value="ECO:0007669"/>
    <property type="project" value="UniProtKB-KW"/>
</dbReference>
<keyword evidence="4" id="KW-0804">Transcription</keyword>
<evidence type="ECO:0000313" key="7">
    <source>
        <dbReference type="Proteomes" id="UP000183410"/>
    </source>
</evidence>
<reference evidence="7" key="1">
    <citation type="submission" date="2016-10" db="EMBL/GenBank/DDBJ databases">
        <authorList>
            <person name="Varghese N."/>
            <person name="Submissions S."/>
        </authorList>
    </citation>
    <scope>NUCLEOTIDE SEQUENCE [LARGE SCALE GENOMIC DNA]</scope>
    <source>
        <strain evidence="7">CGMCC 1.10223</strain>
    </source>
</reference>
<name>A0A1I1XUA6_9BACL</name>
<evidence type="ECO:0000256" key="4">
    <source>
        <dbReference type="ARBA" id="ARBA00023163"/>
    </source>
</evidence>
<evidence type="ECO:0000256" key="2">
    <source>
        <dbReference type="ARBA" id="ARBA00023082"/>
    </source>
</evidence>
<dbReference type="GO" id="GO:0003677">
    <property type="term" value="F:DNA binding"/>
    <property type="evidence" value="ECO:0007669"/>
    <property type="project" value="UniProtKB-KW"/>
</dbReference>
<dbReference type="Gene3D" id="1.10.1740.10">
    <property type="match status" value="1"/>
</dbReference>
<dbReference type="EMBL" id="FONN01000001">
    <property type="protein sequence ID" value="SFE10937.1"/>
    <property type="molecule type" value="Genomic_DNA"/>
</dbReference>
<evidence type="ECO:0000256" key="3">
    <source>
        <dbReference type="ARBA" id="ARBA00023125"/>
    </source>
</evidence>
<proteinExistence type="predicted"/>
<keyword evidence="6" id="KW-0240">DNA-directed RNA polymerase</keyword>
<dbReference type="PANTHER" id="PTHR30385">
    <property type="entry name" value="SIGMA FACTOR F FLAGELLAR"/>
    <property type="match status" value="1"/>
</dbReference>
<accession>A0A1I1XUA6</accession>
<dbReference type="SUPFAM" id="SSF88946">
    <property type="entry name" value="Sigma2 domain of RNA polymerase sigma factors"/>
    <property type="match status" value="1"/>
</dbReference>
<evidence type="ECO:0000256" key="5">
    <source>
        <dbReference type="SAM" id="MobiDB-lite"/>
    </source>
</evidence>
<dbReference type="RefSeq" id="WP_052736914.1">
    <property type="nucleotide sequence ID" value="NZ_FONN01000001.1"/>
</dbReference>
<dbReference type="GO" id="GO:0016987">
    <property type="term" value="F:sigma factor activity"/>
    <property type="evidence" value="ECO:0007669"/>
    <property type="project" value="UniProtKB-KW"/>
</dbReference>
<dbReference type="AlphaFoldDB" id="A0A1I1XUA6"/>
<keyword evidence="3" id="KW-0238">DNA-binding</keyword>